<keyword evidence="1 3" id="KW-0378">Hydrolase</keyword>
<dbReference type="InterPro" id="IPR001932">
    <property type="entry name" value="PPM-type_phosphatase-like_dom"/>
</dbReference>
<dbReference type="RefSeq" id="WP_096467485.1">
    <property type="nucleotide sequence ID" value="NZ_AP017312.1"/>
</dbReference>
<name>A0A0U5B1I0_9BACL</name>
<dbReference type="Proteomes" id="UP000217696">
    <property type="component" value="Chromosome"/>
</dbReference>
<keyword evidence="4" id="KW-1185">Reference proteome</keyword>
<dbReference type="InterPro" id="IPR001789">
    <property type="entry name" value="Sig_transdc_resp-reg_receiver"/>
</dbReference>
<evidence type="ECO:0000313" key="4">
    <source>
        <dbReference type="Proteomes" id="UP000217696"/>
    </source>
</evidence>
<dbReference type="KEGG" id="asoc:CB4_04099"/>
<dbReference type="PANTHER" id="PTHR43156">
    <property type="entry name" value="STAGE II SPORULATION PROTEIN E-RELATED"/>
    <property type="match status" value="1"/>
</dbReference>
<dbReference type="AlphaFoldDB" id="A0A0U5B1I0"/>
<sequence>MAIVLIDTSPMLGDALRKIGYQNIVTLSSPDQLVSYIGLDASRECRDVLCKIDVIVVKSLLPESYILDVSQRILSHPDFKDVPIIVTVESVDQQTIERAQAIGVSDCISPLITKVELLARIRWALKLTQRIQEQNQDRNKLESLISCFQKELNLAKKLQRSVLSMPIYEQNFAISAYYKPSDVLSGDMYCWYEIKEGCYGVMLIDVMGHGVSASLVSMSLRALLRGLIMRVTDPVLVMEELNRQIHHIFLKEEAVLYFTAFYMVINTHNQTIQYVNAGSPCGFLRKETNVFQELDQGCCPIGIIPDMKIQKGCLTYEKGTQIVLYTDGVFDLFSNSAQEAYQKIKENILLSSSIDIQDVLACITRSYDQSIAKDDICIIAIQL</sequence>
<dbReference type="OrthoDB" id="9763484at2"/>
<dbReference type="Gene3D" id="3.60.40.10">
    <property type="entry name" value="PPM-type phosphatase domain"/>
    <property type="match status" value="1"/>
</dbReference>
<dbReference type="InterPro" id="IPR036457">
    <property type="entry name" value="PPM-type-like_dom_sf"/>
</dbReference>
<gene>
    <name evidence="3" type="primary">rsbP_3</name>
    <name evidence="3" type="ORF">CB4_04099</name>
</gene>
<proteinExistence type="predicted"/>
<dbReference type="Gene3D" id="3.40.50.2300">
    <property type="match status" value="1"/>
</dbReference>
<dbReference type="SMART" id="SM00331">
    <property type="entry name" value="PP2C_SIG"/>
    <property type="match status" value="1"/>
</dbReference>
<dbReference type="GO" id="GO:0000160">
    <property type="term" value="P:phosphorelay signal transduction system"/>
    <property type="evidence" value="ECO:0007669"/>
    <property type="project" value="InterPro"/>
</dbReference>
<organism evidence="3 4">
    <name type="scientific">Aneurinibacillus soli</name>
    <dbReference type="NCBI Taxonomy" id="1500254"/>
    <lineage>
        <taxon>Bacteria</taxon>
        <taxon>Bacillati</taxon>
        <taxon>Bacillota</taxon>
        <taxon>Bacilli</taxon>
        <taxon>Bacillales</taxon>
        <taxon>Paenibacillaceae</taxon>
        <taxon>Aneurinibacillus group</taxon>
        <taxon>Aneurinibacillus</taxon>
    </lineage>
</organism>
<evidence type="ECO:0000256" key="1">
    <source>
        <dbReference type="ARBA" id="ARBA00022801"/>
    </source>
</evidence>
<dbReference type="InterPro" id="IPR011006">
    <property type="entry name" value="CheY-like_superfamily"/>
</dbReference>
<dbReference type="SUPFAM" id="SSF81606">
    <property type="entry name" value="PP2C-like"/>
    <property type="match status" value="1"/>
</dbReference>
<dbReference type="Pfam" id="PF07228">
    <property type="entry name" value="SpoIIE"/>
    <property type="match status" value="1"/>
</dbReference>
<dbReference type="EMBL" id="AP017312">
    <property type="protein sequence ID" value="BAU29845.1"/>
    <property type="molecule type" value="Genomic_DNA"/>
</dbReference>
<dbReference type="SUPFAM" id="SSF52172">
    <property type="entry name" value="CheY-like"/>
    <property type="match status" value="1"/>
</dbReference>
<dbReference type="PROSITE" id="PS50110">
    <property type="entry name" value="RESPONSE_REGULATORY"/>
    <property type="match status" value="1"/>
</dbReference>
<accession>A0A0U5B1I0</accession>
<protein>
    <submittedName>
        <fullName evidence="3">Phosphoserine phosphatase RsbP</fullName>
        <ecNumber evidence="3">3.1.3.3</ecNumber>
    </submittedName>
</protein>
<evidence type="ECO:0000256" key="2">
    <source>
        <dbReference type="PROSITE-ProRule" id="PRU00169"/>
    </source>
</evidence>
<comment type="caution">
    <text evidence="2">Lacks conserved residue(s) required for the propagation of feature annotation.</text>
</comment>
<dbReference type="GO" id="GO:0016791">
    <property type="term" value="F:phosphatase activity"/>
    <property type="evidence" value="ECO:0007669"/>
    <property type="project" value="TreeGrafter"/>
</dbReference>
<dbReference type="EC" id="3.1.3.3" evidence="3"/>
<dbReference type="InterPro" id="IPR052016">
    <property type="entry name" value="Bact_Sigma-Reg"/>
</dbReference>
<dbReference type="PANTHER" id="PTHR43156:SF14">
    <property type="entry name" value="PHOSPHOSERINE PHOSPHATASE RSBP"/>
    <property type="match status" value="1"/>
</dbReference>
<reference evidence="3 4" key="1">
    <citation type="submission" date="2015-12" db="EMBL/GenBank/DDBJ databases">
        <title>Genome sequence of Aneurinibacillus soli.</title>
        <authorList>
            <person name="Lee J.S."/>
            <person name="Lee K.C."/>
            <person name="Kim K.K."/>
            <person name="Lee B.W."/>
        </authorList>
    </citation>
    <scope>NUCLEOTIDE SEQUENCE [LARGE SCALE GENOMIC DNA]</scope>
    <source>
        <strain evidence="3 4">CB4</strain>
    </source>
</reference>
<evidence type="ECO:0000313" key="3">
    <source>
        <dbReference type="EMBL" id="BAU29845.1"/>
    </source>
</evidence>